<dbReference type="EMBL" id="AP018795">
    <property type="protein sequence ID" value="BBF65051.1"/>
    <property type="molecule type" value="Genomic_DNA"/>
</dbReference>
<organism evidence="1 2">
    <name type="scientific">Acidithiobacillus ferridurans</name>
    <dbReference type="NCBI Taxonomy" id="1232575"/>
    <lineage>
        <taxon>Bacteria</taxon>
        <taxon>Pseudomonadati</taxon>
        <taxon>Pseudomonadota</taxon>
        <taxon>Acidithiobacillia</taxon>
        <taxon>Acidithiobacillales</taxon>
        <taxon>Acidithiobacillaceae</taxon>
        <taxon>Acidithiobacillus</taxon>
    </lineage>
</organism>
<dbReference type="RefSeq" id="WP_225982036.1">
    <property type="nucleotide sequence ID" value="NZ_AP018795.1"/>
</dbReference>
<keyword evidence="2" id="KW-1185">Reference proteome</keyword>
<gene>
    <name evidence="1" type="ORF">AFERRID_12690</name>
</gene>
<accession>A0A2Z6IH16</accession>
<dbReference type="KEGG" id="afj:AFERRID_12690"/>
<evidence type="ECO:0000313" key="2">
    <source>
        <dbReference type="Proteomes" id="UP000280188"/>
    </source>
</evidence>
<dbReference type="AlphaFoldDB" id="A0A2Z6IH16"/>
<dbReference type="Proteomes" id="UP000280188">
    <property type="component" value="Chromosome"/>
</dbReference>
<reference evidence="1 2" key="1">
    <citation type="journal article" date="2018" name="Microbiol. Resour. Announc.">
        <title>Complete Genome Sequence of Acidithiobacillus ferridurans JCM 18981.</title>
        <authorList>
            <person name="Miyauchi T."/>
            <person name="Kouzuma A."/>
            <person name="Abe T."/>
            <person name="Watanabe K."/>
        </authorList>
    </citation>
    <scope>NUCLEOTIDE SEQUENCE [LARGE SCALE GENOMIC DNA]</scope>
    <source>
        <strain evidence="2">ATCC 33020 / DSM 29468 / JCM 18981 / 11Fe</strain>
    </source>
</reference>
<sequence>MALKDLTGILEILLRVRLCGCYAFKGFVEDGDDAALFGEGGTEVDNA</sequence>
<name>A0A2Z6IH16_ACIFI</name>
<evidence type="ECO:0000313" key="1">
    <source>
        <dbReference type="EMBL" id="BBF65051.1"/>
    </source>
</evidence>
<protein>
    <submittedName>
        <fullName evidence="1">Uncharacterized protein</fullName>
    </submittedName>
</protein>
<proteinExistence type="predicted"/>